<evidence type="ECO:0008006" key="3">
    <source>
        <dbReference type="Google" id="ProtNLM"/>
    </source>
</evidence>
<sequence>MDITPTTDITRTADVARTADLKAAGVPGHVIELKCRPGGPWQRILPGVLLLGAQPPTRAQRLRAAVAYAGPGAVITGADALAAQGLPTRPPRHVHLLQPASRRRQGTPRVVLERTSRPPGVVVRDGLPFSEPTRAVLDSVRHEPHPLRRHHVLAGAVRAGLCTIEDLTAELEAGSTRGTAATRSALRLLAATLR</sequence>
<keyword evidence="2" id="KW-1185">Reference proteome</keyword>
<gene>
    <name evidence="1" type="ORF">CKY47_25330</name>
</gene>
<protein>
    <recommendedName>
        <fullName evidence="3">AbiEi antitoxin C-terminal domain-containing protein</fullName>
    </recommendedName>
</protein>
<evidence type="ECO:0000313" key="2">
    <source>
        <dbReference type="Proteomes" id="UP001225605"/>
    </source>
</evidence>
<dbReference type="Proteomes" id="UP001225605">
    <property type="component" value="Unassembled WGS sequence"/>
</dbReference>
<comment type="caution">
    <text evidence="1">The sequence shown here is derived from an EMBL/GenBank/DDBJ whole genome shotgun (WGS) entry which is preliminary data.</text>
</comment>
<name>A0ABU0X533_9PSEU</name>
<accession>A0ABU0X533</accession>
<reference evidence="1 2" key="1">
    <citation type="submission" date="2017-06" db="EMBL/GenBank/DDBJ databases">
        <title>Cultured bacterium strain Saccharothrix yanglingensis Hhs.015.</title>
        <authorList>
            <person name="Xia Y."/>
        </authorList>
    </citation>
    <scope>NUCLEOTIDE SEQUENCE [LARGE SCALE GENOMIC DNA]</scope>
    <source>
        <strain evidence="1 2">Hhs.015</strain>
    </source>
</reference>
<proteinExistence type="predicted"/>
<dbReference type="EMBL" id="NSDM01000012">
    <property type="protein sequence ID" value="MDQ2587250.1"/>
    <property type="molecule type" value="Genomic_DNA"/>
</dbReference>
<dbReference type="RefSeq" id="WP_306748723.1">
    <property type="nucleotide sequence ID" value="NZ_NSDM01000012.1"/>
</dbReference>
<organism evidence="1 2">
    <name type="scientific">Saccharothrix yanglingensis</name>
    <dbReference type="NCBI Taxonomy" id="659496"/>
    <lineage>
        <taxon>Bacteria</taxon>
        <taxon>Bacillati</taxon>
        <taxon>Actinomycetota</taxon>
        <taxon>Actinomycetes</taxon>
        <taxon>Pseudonocardiales</taxon>
        <taxon>Pseudonocardiaceae</taxon>
        <taxon>Saccharothrix</taxon>
    </lineage>
</organism>
<evidence type="ECO:0000313" key="1">
    <source>
        <dbReference type="EMBL" id="MDQ2587250.1"/>
    </source>
</evidence>